<dbReference type="eggNOG" id="COG2814">
    <property type="taxonomic scope" value="Bacteria"/>
</dbReference>
<dbReference type="EMBL" id="AVPF01000008">
    <property type="protein sequence ID" value="KGX90295.1"/>
    <property type="molecule type" value="Genomic_DNA"/>
</dbReference>
<feature type="transmembrane region" description="Helical" evidence="7">
    <location>
        <begin position="218"/>
        <end position="241"/>
    </location>
</feature>
<keyword evidence="6 7" id="KW-0472">Membrane</keyword>
<evidence type="ECO:0000256" key="5">
    <source>
        <dbReference type="ARBA" id="ARBA00022989"/>
    </source>
</evidence>
<keyword evidence="3" id="KW-1003">Cell membrane</keyword>
<evidence type="ECO:0000313" key="10">
    <source>
        <dbReference type="Proteomes" id="UP000030403"/>
    </source>
</evidence>
<keyword evidence="4 7" id="KW-0812">Transmembrane</keyword>
<dbReference type="SUPFAM" id="SSF103473">
    <property type="entry name" value="MFS general substrate transporter"/>
    <property type="match status" value="1"/>
</dbReference>
<reference evidence="9 10" key="1">
    <citation type="submission" date="2013-08" db="EMBL/GenBank/DDBJ databases">
        <authorList>
            <person name="Huang J."/>
            <person name="Wang G."/>
        </authorList>
    </citation>
    <scope>NUCLEOTIDE SEQUENCE [LARGE SCALE GENOMIC DNA]</scope>
    <source>
        <strain evidence="9 10">BH030004</strain>
    </source>
</reference>
<feature type="transmembrane region" description="Helical" evidence="7">
    <location>
        <begin position="261"/>
        <end position="280"/>
    </location>
</feature>
<dbReference type="RefSeq" id="WP_027448667.1">
    <property type="nucleotide sequence ID" value="NZ_AVPF01000008.1"/>
</dbReference>
<feature type="transmembrane region" description="Helical" evidence="7">
    <location>
        <begin position="86"/>
        <end position="111"/>
    </location>
</feature>
<dbReference type="Pfam" id="PF07690">
    <property type="entry name" value="MFS_1"/>
    <property type="match status" value="1"/>
</dbReference>
<evidence type="ECO:0000256" key="6">
    <source>
        <dbReference type="ARBA" id="ARBA00023136"/>
    </source>
</evidence>
<dbReference type="STRING" id="1385511.GCA_000425225_02193"/>
<dbReference type="GO" id="GO:0005886">
    <property type="term" value="C:plasma membrane"/>
    <property type="evidence" value="ECO:0007669"/>
    <property type="project" value="UniProtKB-SubCell"/>
</dbReference>
<sequence>MEAEAKEGLFKNKPYLYLIASQIVSNLGDWLDMLALMSLVAFKWNASPMEMSGVMLCMAGPMILFGPIAGVYADKFDRKKLMIWSDIIRALVVIGFVFATSLWHIYVLLILKGIFGALFVPAKNGKLKEIVSDDRMQQAMGISAMINNGSKIVGPMLSGVLVSTIGVTTAFYIDSFTFILSALLLIGVPKSLYEKEETEQPDGKKETMLQRMNGGLNVLKGLPVLFYGLFILSLAMLAIQIADSQIMILLRLIEGDPVDVAGYAMAASGAGVFVMSAIWSKKQPSSLAFVLALGLSLVGASIAITPFLIGLPMWMINLAFPTLFFIVGAGLGSIIVPFNVGVQKATPVQYSGRVFGTINSMTMLATIIGMLLGGVLSQLLGVTVTFIISGALLLVVGLSTFGAKKFLESRDPLAESDERIQGEAPSAAN</sequence>
<dbReference type="PANTHER" id="PTHR43266">
    <property type="entry name" value="MACROLIDE-EFFLUX PROTEIN"/>
    <property type="match status" value="1"/>
</dbReference>
<dbReference type="OrthoDB" id="9775268at2"/>
<feature type="domain" description="Major facilitator superfamily (MFS) profile" evidence="8">
    <location>
        <begin position="1"/>
        <end position="408"/>
    </location>
</feature>
<comment type="caution">
    <text evidence="9">The sequence shown here is derived from an EMBL/GenBank/DDBJ whole genome shotgun (WGS) entry which is preliminary data.</text>
</comment>
<comment type="subcellular location">
    <subcellularLocation>
        <location evidence="1">Cell membrane</location>
        <topology evidence="1">Multi-pass membrane protein</topology>
    </subcellularLocation>
</comment>
<keyword evidence="5 7" id="KW-1133">Transmembrane helix</keyword>
<name>A0A0A5GGQ2_9BACI</name>
<feature type="transmembrane region" description="Helical" evidence="7">
    <location>
        <begin position="379"/>
        <end position="401"/>
    </location>
</feature>
<protein>
    <recommendedName>
        <fullName evidence="8">Major facilitator superfamily (MFS) profile domain-containing protein</fullName>
    </recommendedName>
</protein>
<dbReference type="InterPro" id="IPR036259">
    <property type="entry name" value="MFS_trans_sf"/>
</dbReference>
<organism evidence="9 10">
    <name type="scientific">Pontibacillus marinus BH030004 = DSM 16465</name>
    <dbReference type="NCBI Taxonomy" id="1385511"/>
    <lineage>
        <taxon>Bacteria</taxon>
        <taxon>Bacillati</taxon>
        <taxon>Bacillota</taxon>
        <taxon>Bacilli</taxon>
        <taxon>Bacillales</taxon>
        <taxon>Bacillaceae</taxon>
        <taxon>Pontibacillus</taxon>
    </lineage>
</organism>
<dbReference type="AlphaFoldDB" id="A0A0A5GGQ2"/>
<feature type="transmembrane region" description="Helical" evidence="7">
    <location>
        <begin position="160"/>
        <end position="186"/>
    </location>
</feature>
<evidence type="ECO:0000256" key="7">
    <source>
        <dbReference type="SAM" id="Phobius"/>
    </source>
</evidence>
<feature type="transmembrane region" description="Helical" evidence="7">
    <location>
        <begin position="354"/>
        <end position="373"/>
    </location>
</feature>
<dbReference type="InterPro" id="IPR011701">
    <property type="entry name" value="MFS"/>
</dbReference>
<evidence type="ECO:0000256" key="3">
    <source>
        <dbReference type="ARBA" id="ARBA00022475"/>
    </source>
</evidence>
<dbReference type="InterPro" id="IPR020846">
    <property type="entry name" value="MFS_dom"/>
</dbReference>
<feature type="transmembrane region" description="Helical" evidence="7">
    <location>
        <begin position="53"/>
        <end position="74"/>
    </location>
</feature>
<accession>A0A0A5GGQ2</accession>
<feature type="transmembrane region" description="Helical" evidence="7">
    <location>
        <begin position="315"/>
        <end position="342"/>
    </location>
</feature>
<dbReference type="InterPro" id="IPR022324">
    <property type="entry name" value="Bacilysin_exporter_BacE_put"/>
</dbReference>
<dbReference type="GO" id="GO:0022857">
    <property type="term" value="F:transmembrane transporter activity"/>
    <property type="evidence" value="ECO:0007669"/>
    <property type="project" value="InterPro"/>
</dbReference>
<dbReference type="PANTHER" id="PTHR43266:SF2">
    <property type="entry name" value="MAJOR FACILITATOR SUPERFAMILY (MFS) PROFILE DOMAIN-CONTAINING PROTEIN"/>
    <property type="match status" value="1"/>
</dbReference>
<evidence type="ECO:0000256" key="4">
    <source>
        <dbReference type="ARBA" id="ARBA00022692"/>
    </source>
</evidence>
<dbReference type="CDD" id="cd06173">
    <property type="entry name" value="MFS_MefA_like"/>
    <property type="match status" value="1"/>
</dbReference>
<evidence type="ECO:0000313" key="9">
    <source>
        <dbReference type="EMBL" id="KGX90295.1"/>
    </source>
</evidence>
<dbReference type="Gene3D" id="1.20.1250.20">
    <property type="entry name" value="MFS general substrate transporter like domains"/>
    <property type="match status" value="1"/>
</dbReference>
<keyword evidence="2" id="KW-0813">Transport</keyword>
<evidence type="ECO:0000256" key="2">
    <source>
        <dbReference type="ARBA" id="ARBA00022448"/>
    </source>
</evidence>
<gene>
    <name evidence="9" type="ORF">N783_21125</name>
</gene>
<keyword evidence="10" id="KW-1185">Reference proteome</keyword>
<dbReference type="PROSITE" id="PS50850">
    <property type="entry name" value="MFS"/>
    <property type="match status" value="1"/>
</dbReference>
<evidence type="ECO:0000259" key="8">
    <source>
        <dbReference type="PROSITE" id="PS50850"/>
    </source>
</evidence>
<dbReference type="Proteomes" id="UP000030403">
    <property type="component" value="Unassembled WGS sequence"/>
</dbReference>
<feature type="transmembrane region" description="Helical" evidence="7">
    <location>
        <begin position="287"/>
        <end position="309"/>
    </location>
</feature>
<dbReference type="PRINTS" id="PR01988">
    <property type="entry name" value="EXPORTERBACE"/>
</dbReference>
<evidence type="ECO:0000256" key="1">
    <source>
        <dbReference type="ARBA" id="ARBA00004651"/>
    </source>
</evidence>
<proteinExistence type="predicted"/>